<organism evidence="1">
    <name type="scientific">marine sediment metagenome</name>
    <dbReference type="NCBI Taxonomy" id="412755"/>
    <lineage>
        <taxon>unclassified sequences</taxon>
        <taxon>metagenomes</taxon>
        <taxon>ecological metagenomes</taxon>
    </lineage>
</organism>
<dbReference type="AlphaFoldDB" id="X1DUW4"/>
<feature type="non-terminal residue" evidence="1">
    <location>
        <position position="64"/>
    </location>
</feature>
<accession>X1DUW4</accession>
<proteinExistence type="predicted"/>
<comment type="caution">
    <text evidence="1">The sequence shown here is derived from an EMBL/GenBank/DDBJ whole genome shotgun (WGS) entry which is preliminary data.</text>
</comment>
<name>X1DUW4_9ZZZZ</name>
<gene>
    <name evidence="1" type="ORF">S01H4_65249</name>
</gene>
<protein>
    <submittedName>
        <fullName evidence="1">Uncharacterized protein</fullName>
    </submittedName>
</protein>
<reference evidence="1" key="1">
    <citation type="journal article" date="2014" name="Front. Microbiol.">
        <title>High frequency of phylogenetically diverse reductive dehalogenase-homologous genes in deep subseafloor sedimentary metagenomes.</title>
        <authorList>
            <person name="Kawai M."/>
            <person name="Futagami T."/>
            <person name="Toyoda A."/>
            <person name="Takaki Y."/>
            <person name="Nishi S."/>
            <person name="Hori S."/>
            <person name="Arai W."/>
            <person name="Tsubouchi T."/>
            <person name="Morono Y."/>
            <person name="Uchiyama I."/>
            <person name="Ito T."/>
            <person name="Fujiyama A."/>
            <person name="Inagaki F."/>
            <person name="Takami H."/>
        </authorList>
    </citation>
    <scope>NUCLEOTIDE SEQUENCE</scope>
    <source>
        <strain evidence="1">Expedition CK06-06</strain>
    </source>
</reference>
<sequence>MRKLFTVVFMVALVLGAGAAAALEREIPVRSGGLIEFDLKTGGDITIIGWSSESVQVSADLSGS</sequence>
<evidence type="ECO:0000313" key="1">
    <source>
        <dbReference type="EMBL" id="GAH23962.1"/>
    </source>
</evidence>
<dbReference type="EMBL" id="BART01039853">
    <property type="protein sequence ID" value="GAH23962.1"/>
    <property type="molecule type" value="Genomic_DNA"/>
</dbReference>